<evidence type="ECO:0000256" key="2">
    <source>
        <dbReference type="ARBA" id="ARBA00007441"/>
    </source>
</evidence>
<feature type="domain" description="Aminotransferase class I/classII large" evidence="7">
    <location>
        <begin position="54"/>
        <end position="405"/>
    </location>
</feature>
<comment type="cofactor">
    <cofactor evidence="1 6">
        <name>pyridoxal 5'-phosphate</name>
        <dbReference type="ChEBI" id="CHEBI:597326"/>
    </cofactor>
</comment>
<reference evidence="8" key="2">
    <citation type="journal article" date="2012" name="PLoS ONE">
        <title>A Deeply Branching Thermophilic Bacterium with an Ancient Acetyl-CoA Pathway Dominates a Subsurface Ecosystem.</title>
        <authorList>
            <person name="Takami H."/>
            <person name="Noguchi H."/>
            <person name="Takaki Y."/>
            <person name="Uchiyama I."/>
            <person name="Toyoda A."/>
            <person name="Nishi S."/>
            <person name="Chee G.-J."/>
            <person name="Arai W."/>
            <person name="Nunoura T."/>
            <person name="Itoh T."/>
            <person name="Hattori M."/>
            <person name="Takai K."/>
        </authorList>
    </citation>
    <scope>NUCLEOTIDE SEQUENCE</scope>
</reference>
<dbReference type="PROSITE" id="PS00105">
    <property type="entry name" value="AA_TRANSFER_CLASS_1"/>
    <property type="match status" value="1"/>
</dbReference>
<dbReference type="SUPFAM" id="SSF53383">
    <property type="entry name" value="PLP-dependent transferases"/>
    <property type="match status" value="1"/>
</dbReference>
<organism evidence="8">
    <name type="scientific">uncultured Bacteroidota bacterium</name>
    <dbReference type="NCBI Taxonomy" id="152509"/>
    <lineage>
        <taxon>Bacteria</taxon>
        <taxon>Pseudomonadati</taxon>
        <taxon>Bacteroidota</taxon>
        <taxon>environmental samples</taxon>
    </lineage>
</organism>
<dbReference type="Gene3D" id="3.90.1150.10">
    <property type="entry name" value="Aspartate Aminotransferase, domain 1"/>
    <property type="match status" value="1"/>
</dbReference>
<reference evidence="8" key="1">
    <citation type="journal article" date="2005" name="Environ. Microbiol.">
        <title>Genetic and functional properties of uncultivated thermophilic crenarchaeotes from a subsurface gold mine as revealed by analysis of genome fragments.</title>
        <authorList>
            <person name="Nunoura T."/>
            <person name="Hirayama H."/>
            <person name="Takami H."/>
            <person name="Oida H."/>
            <person name="Nishi S."/>
            <person name="Shimamura S."/>
            <person name="Suzuki Y."/>
            <person name="Inagaki F."/>
            <person name="Takai K."/>
            <person name="Nealson K.H."/>
            <person name="Horikoshi K."/>
        </authorList>
    </citation>
    <scope>NUCLEOTIDE SEQUENCE</scope>
</reference>
<keyword evidence="5" id="KW-0663">Pyridoxal phosphate</keyword>
<dbReference type="GO" id="GO:0030170">
    <property type="term" value="F:pyridoxal phosphate binding"/>
    <property type="evidence" value="ECO:0007669"/>
    <property type="project" value="InterPro"/>
</dbReference>
<dbReference type="InterPro" id="IPR004839">
    <property type="entry name" value="Aminotransferase_I/II_large"/>
</dbReference>
<dbReference type="InterPro" id="IPR015422">
    <property type="entry name" value="PyrdxlP-dep_Trfase_small"/>
</dbReference>
<dbReference type="Gene3D" id="3.40.640.10">
    <property type="entry name" value="Type I PLP-dependent aspartate aminotransferase-like (Major domain)"/>
    <property type="match status" value="1"/>
</dbReference>
<dbReference type="EC" id="2.6.1.-" evidence="6"/>
<gene>
    <name evidence="8" type="ORF">HGMM_F06F04C17</name>
</gene>
<name>H5SB00_9BACT</name>
<evidence type="ECO:0000256" key="6">
    <source>
        <dbReference type="RuleBase" id="RU000481"/>
    </source>
</evidence>
<dbReference type="AlphaFoldDB" id="H5SB00"/>
<keyword evidence="3 6" id="KW-0032">Aminotransferase</keyword>
<dbReference type="PANTHER" id="PTHR46383:SF1">
    <property type="entry name" value="ASPARTATE AMINOTRANSFERASE"/>
    <property type="match status" value="1"/>
</dbReference>
<accession>H5SB00</accession>
<dbReference type="InterPro" id="IPR015421">
    <property type="entry name" value="PyrdxlP-dep_Trfase_major"/>
</dbReference>
<dbReference type="InterPro" id="IPR004838">
    <property type="entry name" value="NHTrfase_class1_PyrdxlP-BS"/>
</dbReference>
<evidence type="ECO:0000256" key="3">
    <source>
        <dbReference type="ARBA" id="ARBA00022576"/>
    </source>
</evidence>
<proteinExistence type="inferred from homology"/>
<dbReference type="PANTHER" id="PTHR46383">
    <property type="entry name" value="ASPARTATE AMINOTRANSFERASE"/>
    <property type="match status" value="1"/>
</dbReference>
<evidence type="ECO:0000259" key="7">
    <source>
        <dbReference type="Pfam" id="PF00155"/>
    </source>
</evidence>
<protein>
    <recommendedName>
        <fullName evidence="6">Aminotransferase</fullName>
        <ecNumber evidence="6">2.6.1.-</ecNumber>
    </recommendedName>
</protein>
<keyword evidence="4 6" id="KW-0808">Transferase</keyword>
<evidence type="ECO:0000256" key="1">
    <source>
        <dbReference type="ARBA" id="ARBA00001933"/>
    </source>
</evidence>
<comment type="similarity">
    <text evidence="2 6">Belongs to the class-I pyridoxal-phosphate-dependent aminotransferase family.</text>
</comment>
<dbReference type="EMBL" id="AP011655">
    <property type="protein sequence ID" value="BAL53336.1"/>
    <property type="molecule type" value="Genomic_DNA"/>
</dbReference>
<dbReference type="InterPro" id="IPR015424">
    <property type="entry name" value="PyrdxlP-dep_Trfase"/>
</dbReference>
<evidence type="ECO:0000256" key="5">
    <source>
        <dbReference type="ARBA" id="ARBA00022898"/>
    </source>
</evidence>
<dbReference type="Pfam" id="PF00155">
    <property type="entry name" value="Aminotran_1_2"/>
    <property type="match status" value="1"/>
</dbReference>
<evidence type="ECO:0000313" key="8">
    <source>
        <dbReference type="EMBL" id="BAL53336.1"/>
    </source>
</evidence>
<dbReference type="InterPro" id="IPR050596">
    <property type="entry name" value="AspAT/PAT-like"/>
</dbReference>
<dbReference type="FunFam" id="3.40.640.10:FF:000033">
    <property type="entry name" value="Aspartate aminotransferase"/>
    <property type="match status" value="1"/>
</dbReference>
<dbReference type="CDD" id="cd00609">
    <property type="entry name" value="AAT_like"/>
    <property type="match status" value="1"/>
</dbReference>
<evidence type="ECO:0000256" key="4">
    <source>
        <dbReference type="ARBA" id="ARBA00022679"/>
    </source>
</evidence>
<dbReference type="GO" id="GO:0008483">
    <property type="term" value="F:transaminase activity"/>
    <property type="evidence" value="ECO:0007669"/>
    <property type="project" value="UniProtKB-KW"/>
</dbReference>
<dbReference type="GO" id="GO:0006520">
    <property type="term" value="P:amino acid metabolic process"/>
    <property type="evidence" value="ECO:0007669"/>
    <property type="project" value="InterPro"/>
</dbReference>
<sequence>MYACSDVFDYLERAVTLPTPLSVMYIASRIERLGTETAFEVLARAKALEAKGRDIIHLEIGEPDFDTPANIIEAAKRALDEGWTHYGPSAGLPQARTAIAEYFNRTRSISKYTAEHVVVTPGAKPIIFFGLQATIEPGDEVIYPNPGFPIYESVINYLGAKPVPLPLREEKEFRFELADLEARITPKTRMIIINSPQNPTGGVLTYEDLAGIAELAVRHNIIVFADEIYSQIMYDGQRHYSITQFEGMEERTIVLDGFSKTFAMTGWRLGYGLMPPSLAKVVARLQTNCTSCAPSFTQIAGIEAMSERTLPAVAGFVEEFRRRRDAIVAGLNALPGIRCHMPKGAFYVFPNISGTGMRSSEFADFMLEHVGVACLSGTSFGSEGEGFVRFSYANSLENIQRAIERMEVALSKHVLMQ</sequence>